<protein>
    <submittedName>
        <fullName evidence="1">2343_t:CDS:1</fullName>
    </submittedName>
</protein>
<comment type="caution">
    <text evidence="1">The sequence shown here is derived from an EMBL/GenBank/DDBJ whole genome shotgun (WGS) entry which is preliminary data.</text>
</comment>
<dbReference type="Proteomes" id="UP001153678">
    <property type="component" value="Unassembled WGS sequence"/>
</dbReference>
<evidence type="ECO:0000313" key="2">
    <source>
        <dbReference type="Proteomes" id="UP001153678"/>
    </source>
</evidence>
<organism evidence="1 2">
    <name type="scientific">Funneliformis geosporum</name>
    <dbReference type="NCBI Taxonomy" id="1117311"/>
    <lineage>
        <taxon>Eukaryota</taxon>
        <taxon>Fungi</taxon>
        <taxon>Fungi incertae sedis</taxon>
        <taxon>Mucoromycota</taxon>
        <taxon>Glomeromycotina</taxon>
        <taxon>Glomeromycetes</taxon>
        <taxon>Glomerales</taxon>
        <taxon>Glomeraceae</taxon>
        <taxon>Funneliformis</taxon>
    </lineage>
</organism>
<keyword evidence="2" id="KW-1185">Reference proteome</keyword>
<dbReference type="AlphaFoldDB" id="A0A9W4SF35"/>
<name>A0A9W4SF35_9GLOM</name>
<gene>
    <name evidence="1" type="ORF">FWILDA_LOCUS2457</name>
</gene>
<proteinExistence type="predicted"/>
<evidence type="ECO:0000313" key="1">
    <source>
        <dbReference type="EMBL" id="CAI2166205.1"/>
    </source>
</evidence>
<dbReference type="EMBL" id="CAMKVN010000285">
    <property type="protein sequence ID" value="CAI2166205.1"/>
    <property type="molecule type" value="Genomic_DNA"/>
</dbReference>
<reference evidence="1" key="1">
    <citation type="submission" date="2022-08" db="EMBL/GenBank/DDBJ databases">
        <authorList>
            <person name="Kallberg Y."/>
            <person name="Tangrot J."/>
            <person name="Rosling A."/>
        </authorList>
    </citation>
    <scope>NUCLEOTIDE SEQUENCE</scope>
    <source>
        <strain evidence="1">Wild A</strain>
    </source>
</reference>
<accession>A0A9W4SF35</accession>
<sequence length="79" mass="8928">MGFAVKKRRRNWCSIVDGDGWCRILKDQKFYTSMGNNVLNVGMGRIPEKGSGALFLKGFENVVTLSSLIEYDVFFNSSK</sequence>